<keyword evidence="1" id="KW-0812">Transmembrane</keyword>
<evidence type="ECO:0000256" key="1">
    <source>
        <dbReference type="SAM" id="Phobius"/>
    </source>
</evidence>
<dbReference type="EMBL" id="JAHRIQ010097073">
    <property type="protein sequence ID" value="MEQ2253234.1"/>
    <property type="molecule type" value="Genomic_DNA"/>
</dbReference>
<organism evidence="2 3">
    <name type="scientific">Ilyodon furcidens</name>
    <name type="common">goldbreast splitfin</name>
    <dbReference type="NCBI Taxonomy" id="33524"/>
    <lineage>
        <taxon>Eukaryota</taxon>
        <taxon>Metazoa</taxon>
        <taxon>Chordata</taxon>
        <taxon>Craniata</taxon>
        <taxon>Vertebrata</taxon>
        <taxon>Euteleostomi</taxon>
        <taxon>Actinopterygii</taxon>
        <taxon>Neopterygii</taxon>
        <taxon>Teleostei</taxon>
        <taxon>Neoteleostei</taxon>
        <taxon>Acanthomorphata</taxon>
        <taxon>Ovalentaria</taxon>
        <taxon>Atherinomorphae</taxon>
        <taxon>Cyprinodontiformes</taxon>
        <taxon>Goodeidae</taxon>
        <taxon>Ilyodon</taxon>
    </lineage>
</organism>
<protein>
    <submittedName>
        <fullName evidence="2">Uncharacterized protein</fullName>
    </submittedName>
</protein>
<accession>A0ABV0V7A3</accession>
<dbReference type="Proteomes" id="UP001482620">
    <property type="component" value="Unassembled WGS sequence"/>
</dbReference>
<gene>
    <name evidence="2" type="ORF">ILYODFUR_030065</name>
</gene>
<name>A0ABV0V7A3_9TELE</name>
<keyword evidence="1" id="KW-1133">Transmembrane helix</keyword>
<comment type="caution">
    <text evidence="2">The sequence shown here is derived from an EMBL/GenBank/DDBJ whole genome shotgun (WGS) entry which is preliminary data.</text>
</comment>
<evidence type="ECO:0000313" key="2">
    <source>
        <dbReference type="EMBL" id="MEQ2253234.1"/>
    </source>
</evidence>
<sequence>MDWSVYVSTFTYSHEIRIMTIRKRSQIQAAEISFLCMVAGVSLRCNVLNFLIVGFELLSRMPPGCLPPHEETPRQTQNLLKELYIPSGLTMPWFFYKSKL</sequence>
<evidence type="ECO:0000313" key="3">
    <source>
        <dbReference type="Proteomes" id="UP001482620"/>
    </source>
</evidence>
<reference evidence="2 3" key="1">
    <citation type="submission" date="2021-06" db="EMBL/GenBank/DDBJ databases">
        <authorList>
            <person name="Palmer J.M."/>
        </authorList>
    </citation>
    <scope>NUCLEOTIDE SEQUENCE [LARGE SCALE GENOMIC DNA]</scope>
    <source>
        <strain evidence="3">if_2019</strain>
        <tissue evidence="2">Muscle</tissue>
    </source>
</reference>
<keyword evidence="3" id="KW-1185">Reference proteome</keyword>
<feature type="transmembrane region" description="Helical" evidence="1">
    <location>
        <begin position="32"/>
        <end position="53"/>
    </location>
</feature>
<proteinExistence type="predicted"/>
<keyword evidence="1" id="KW-0472">Membrane</keyword>